<dbReference type="Pfam" id="PF00730">
    <property type="entry name" value="HhH-GPD"/>
    <property type="match status" value="1"/>
</dbReference>
<dbReference type="GO" id="GO:0000701">
    <property type="term" value="F:purine-specific mismatch base pair DNA N-glycosylase activity"/>
    <property type="evidence" value="ECO:0007669"/>
    <property type="project" value="UniProtKB-EC"/>
</dbReference>
<evidence type="ECO:0000256" key="2">
    <source>
        <dbReference type="ARBA" id="ARBA00001966"/>
    </source>
</evidence>
<dbReference type="AlphaFoldDB" id="A0A4Y7TCX3"/>
<keyword evidence="9" id="KW-0378">Hydrolase</keyword>
<comment type="caution">
    <text evidence="16">The sequence shown here is derived from an EMBL/GenBank/DDBJ whole genome shotgun (WGS) entry which is preliminary data.</text>
</comment>
<evidence type="ECO:0000256" key="11">
    <source>
        <dbReference type="ARBA" id="ARBA00023014"/>
    </source>
</evidence>
<evidence type="ECO:0000256" key="5">
    <source>
        <dbReference type="ARBA" id="ARBA00022023"/>
    </source>
</evidence>
<dbReference type="InterPro" id="IPR004036">
    <property type="entry name" value="Endonuclease-III-like_CS2"/>
</dbReference>
<keyword evidence="13" id="KW-0326">Glycosidase</keyword>
<dbReference type="InterPro" id="IPR003265">
    <property type="entry name" value="HhH-GPD_domain"/>
</dbReference>
<name>A0A4Y7TCX3_COPMI</name>
<keyword evidence="8" id="KW-0227">DNA damage</keyword>
<accession>A0A4Y7TCX3</accession>
<evidence type="ECO:0000256" key="7">
    <source>
        <dbReference type="ARBA" id="ARBA00022723"/>
    </source>
</evidence>
<dbReference type="GO" id="GO:0005634">
    <property type="term" value="C:nucleus"/>
    <property type="evidence" value="ECO:0007669"/>
    <property type="project" value="TreeGrafter"/>
</dbReference>
<dbReference type="Gene3D" id="1.10.340.30">
    <property type="entry name" value="Hypothetical protein, domain 2"/>
    <property type="match status" value="1"/>
</dbReference>
<dbReference type="InterPro" id="IPR003651">
    <property type="entry name" value="Endonuclease3_FeS-loop_motif"/>
</dbReference>
<dbReference type="InterPro" id="IPR044298">
    <property type="entry name" value="MIG/MutY"/>
</dbReference>
<dbReference type="SMART" id="SM00525">
    <property type="entry name" value="FES"/>
    <property type="match status" value="1"/>
</dbReference>
<dbReference type="Gene3D" id="1.10.1670.10">
    <property type="entry name" value="Helix-hairpin-Helix base-excision DNA repair enzymes (C-terminal)"/>
    <property type="match status" value="1"/>
</dbReference>
<dbReference type="STRING" id="71717.A0A4Y7TCX3"/>
<dbReference type="GO" id="GO:0006285">
    <property type="term" value="P:base-excision repair, AP site formation"/>
    <property type="evidence" value="ECO:0007669"/>
    <property type="project" value="UniProtKB-ARBA"/>
</dbReference>
<dbReference type="GO" id="GO:0035485">
    <property type="term" value="F:adenine/guanine mispair binding"/>
    <property type="evidence" value="ECO:0007669"/>
    <property type="project" value="TreeGrafter"/>
</dbReference>
<dbReference type="SUPFAM" id="SSF48150">
    <property type="entry name" value="DNA-glycosylase"/>
    <property type="match status" value="1"/>
</dbReference>
<evidence type="ECO:0000256" key="3">
    <source>
        <dbReference type="ARBA" id="ARBA00008343"/>
    </source>
</evidence>
<evidence type="ECO:0000313" key="17">
    <source>
        <dbReference type="Proteomes" id="UP000298030"/>
    </source>
</evidence>
<keyword evidence="6" id="KW-0004">4Fe-4S</keyword>
<feature type="region of interest" description="Disordered" evidence="14">
    <location>
        <begin position="485"/>
        <end position="518"/>
    </location>
</feature>
<dbReference type="InterPro" id="IPR023170">
    <property type="entry name" value="HhH_base_excis_C"/>
</dbReference>
<comment type="cofactor">
    <cofactor evidence="2">
        <name>[4Fe-4S] cluster</name>
        <dbReference type="ChEBI" id="CHEBI:49883"/>
    </cofactor>
</comment>
<dbReference type="InterPro" id="IPR015797">
    <property type="entry name" value="NUDIX_hydrolase-like_dom_sf"/>
</dbReference>
<dbReference type="FunFam" id="1.10.340.30:FF:000002">
    <property type="entry name" value="Adenine DNA glycosylase"/>
    <property type="match status" value="1"/>
</dbReference>
<dbReference type="SMART" id="SM00478">
    <property type="entry name" value="ENDO3c"/>
    <property type="match status" value="1"/>
</dbReference>
<dbReference type="GO" id="GO:0051539">
    <property type="term" value="F:4 iron, 4 sulfur cluster binding"/>
    <property type="evidence" value="ECO:0007669"/>
    <property type="project" value="UniProtKB-KW"/>
</dbReference>
<dbReference type="InterPro" id="IPR011257">
    <property type="entry name" value="DNA_glycosylase"/>
</dbReference>
<dbReference type="EC" id="3.2.2.31" evidence="4"/>
<dbReference type="Proteomes" id="UP000298030">
    <property type="component" value="Unassembled WGS sequence"/>
</dbReference>
<protein>
    <recommendedName>
        <fullName evidence="5">Adenine DNA glycosylase</fullName>
        <ecNumber evidence="4">3.2.2.31</ecNumber>
    </recommendedName>
</protein>
<dbReference type="PANTHER" id="PTHR42944:SF1">
    <property type="entry name" value="ADENINE DNA GLYCOSYLASE"/>
    <property type="match status" value="1"/>
</dbReference>
<feature type="compositionally biased region" description="Polar residues" evidence="14">
    <location>
        <begin position="57"/>
        <end position="73"/>
    </location>
</feature>
<dbReference type="Pfam" id="PF10576">
    <property type="entry name" value="EndIII_4Fe-2S"/>
    <property type="match status" value="1"/>
</dbReference>
<dbReference type="GO" id="GO:0046872">
    <property type="term" value="F:metal ion binding"/>
    <property type="evidence" value="ECO:0007669"/>
    <property type="project" value="UniProtKB-KW"/>
</dbReference>
<evidence type="ECO:0000256" key="12">
    <source>
        <dbReference type="ARBA" id="ARBA00023204"/>
    </source>
</evidence>
<dbReference type="GO" id="GO:0034039">
    <property type="term" value="F:8-oxo-7,8-dihydroguanine DNA N-glycosylase activity"/>
    <property type="evidence" value="ECO:0007669"/>
    <property type="project" value="TreeGrafter"/>
</dbReference>
<dbReference type="GO" id="GO:0032357">
    <property type="term" value="F:oxidized purine DNA binding"/>
    <property type="evidence" value="ECO:0007669"/>
    <property type="project" value="TreeGrafter"/>
</dbReference>
<dbReference type="PANTHER" id="PTHR42944">
    <property type="entry name" value="ADENINE DNA GLYCOSYLASE"/>
    <property type="match status" value="1"/>
</dbReference>
<keyword evidence="12" id="KW-0234">DNA repair</keyword>
<evidence type="ECO:0000256" key="14">
    <source>
        <dbReference type="SAM" id="MobiDB-lite"/>
    </source>
</evidence>
<gene>
    <name evidence="16" type="ORF">FA13DRAFT_1709354</name>
</gene>
<evidence type="ECO:0000259" key="15">
    <source>
        <dbReference type="SMART" id="SM00478"/>
    </source>
</evidence>
<evidence type="ECO:0000256" key="8">
    <source>
        <dbReference type="ARBA" id="ARBA00022763"/>
    </source>
</evidence>
<organism evidence="16 17">
    <name type="scientific">Coprinellus micaceus</name>
    <name type="common">Glistening ink-cap mushroom</name>
    <name type="synonym">Coprinus micaceus</name>
    <dbReference type="NCBI Taxonomy" id="71717"/>
    <lineage>
        <taxon>Eukaryota</taxon>
        <taxon>Fungi</taxon>
        <taxon>Dikarya</taxon>
        <taxon>Basidiomycota</taxon>
        <taxon>Agaricomycotina</taxon>
        <taxon>Agaricomycetes</taxon>
        <taxon>Agaricomycetidae</taxon>
        <taxon>Agaricales</taxon>
        <taxon>Agaricineae</taxon>
        <taxon>Psathyrellaceae</taxon>
        <taxon>Coprinellus</taxon>
    </lineage>
</organism>
<feature type="region of interest" description="Disordered" evidence="14">
    <location>
        <begin position="1"/>
        <end position="73"/>
    </location>
</feature>
<comment type="similarity">
    <text evidence="3">Belongs to the Nth/MutY family.</text>
</comment>
<proteinExistence type="inferred from homology"/>
<evidence type="ECO:0000313" key="16">
    <source>
        <dbReference type="EMBL" id="TEB31861.1"/>
    </source>
</evidence>
<dbReference type="GO" id="GO:0006298">
    <property type="term" value="P:mismatch repair"/>
    <property type="evidence" value="ECO:0007669"/>
    <property type="project" value="TreeGrafter"/>
</dbReference>
<evidence type="ECO:0000256" key="9">
    <source>
        <dbReference type="ARBA" id="ARBA00022801"/>
    </source>
</evidence>
<evidence type="ECO:0000256" key="13">
    <source>
        <dbReference type="ARBA" id="ARBA00023295"/>
    </source>
</evidence>
<dbReference type="EMBL" id="QPFP01000017">
    <property type="protein sequence ID" value="TEB31861.1"/>
    <property type="molecule type" value="Genomic_DNA"/>
</dbReference>
<comment type="catalytic activity">
    <reaction evidence="1">
        <text>Hydrolyzes free adenine bases from 7,8-dihydro-8-oxoguanine:adenine mismatched double-stranded DNA, leaving an apurinic site.</text>
        <dbReference type="EC" id="3.2.2.31"/>
    </reaction>
</comment>
<dbReference type="Gene3D" id="3.90.79.10">
    <property type="entry name" value="Nucleoside Triphosphate Pyrophosphohydrolase"/>
    <property type="match status" value="1"/>
</dbReference>
<dbReference type="PROSITE" id="PS01155">
    <property type="entry name" value="ENDONUCLEASE_III_2"/>
    <property type="match status" value="1"/>
</dbReference>
<reference evidence="16 17" key="1">
    <citation type="journal article" date="2019" name="Nat. Ecol. Evol.">
        <title>Megaphylogeny resolves global patterns of mushroom evolution.</title>
        <authorList>
            <person name="Varga T."/>
            <person name="Krizsan K."/>
            <person name="Foldi C."/>
            <person name="Dima B."/>
            <person name="Sanchez-Garcia M."/>
            <person name="Sanchez-Ramirez S."/>
            <person name="Szollosi G.J."/>
            <person name="Szarkandi J.G."/>
            <person name="Papp V."/>
            <person name="Albert L."/>
            <person name="Andreopoulos W."/>
            <person name="Angelini C."/>
            <person name="Antonin V."/>
            <person name="Barry K.W."/>
            <person name="Bougher N.L."/>
            <person name="Buchanan P."/>
            <person name="Buyck B."/>
            <person name="Bense V."/>
            <person name="Catcheside P."/>
            <person name="Chovatia M."/>
            <person name="Cooper J."/>
            <person name="Damon W."/>
            <person name="Desjardin D."/>
            <person name="Finy P."/>
            <person name="Geml J."/>
            <person name="Haridas S."/>
            <person name="Hughes K."/>
            <person name="Justo A."/>
            <person name="Karasinski D."/>
            <person name="Kautmanova I."/>
            <person name="Kiss B."/>
            <person name="Kocsube S."/>
            <person name="Kotiranta H."/>
            <person name="LaButti K.M."/>
            <person name="Lechner B.E."/>
            <person name="Liimatainen K."/>
            <person name="Lipzen A."/>
            <person name="Lukacs Z."/>
            <person name="Mihaltcheva S."/>
            <person name="Morgado L.N."/>
            <person name="Niskanen T."/>
            <person name="Noordeloos M.E."/>
            <person name="Ohm R.A."/>
            <person name="Ortiz-Santana B."/>
            <person name="Ovrebo C."/>
            <person name="Racz N."/>
            <person name="Riley R."/>
            <person name="Savchenko A."/>
            <person name="Shiryaev A."/>
            <person name="Soop K."/>
            <person name="Spirin V."/>
            <person name="Szebenyi C."/>
            <person name="Tomsovsky M."/>
            <person name="Tulloss R.E."/>
            <person name="Uehling J."/>
            <person name="Grigoriev I.V."/>
            <person name="Vagvolgyi C."/>
            <person name="Papp T."/>
            <person name="Martin F.M."/>
            <person name="Miettinen O."/>
            <person name="Hibbett D.S."/>
            <person name="Nagy L.G."/>
        </authorList>
    </citation>
    <scope>NUCLEOTIDE SEQUENCE [LARGE SCALE GENOMIC DNA]</scope>
    <source>
        <strain evidence="16 17">FP101781</strain>
    </source>
</reference>
<dbReference type="SUPFAM" id="SSF55811">
    <property type="entry name" value="Nudix"/>
    <property type="match status" value="1"/>
</dbReference>
<evidence type="ECO:0000256" key="1">
    <source>
        <dbReference type="ARBA" id="ARBA00000843"/>
    </source>
</evidence>
<sequence length="550" mass="61025">MAKRKKEVSEESDFEAYNDGSDSDASYSAKTRKKPARTQVAKPTKRRRGTPAEERSVTTTANPHSRGTHVMQSSDKVRTALLGWYQLVHETRGMPWRKAFNPQRSRAERAQRAYEVWVSEIMLQQTQVATVIPYYNRWMEKFPAIADLHTPNDSSDPAKAAANIDEVNALWKGLGYYSRASRLLAGAQKVVKELGGLLPDNAKDMESKIPGIGRYSAGAICSIAYGEKVPVLDGNVHRLLSRFLMLHSNPKSKATLDTLWTAAEAMVDVKGFYEDTDYQNPGDINQALIELGSTVCKVQNPSCGTCPLKDLCGAYQKSSFATQHSQDIQDIEDLCSVCEPLPTGSFDVTLLPMKAEKKKSREETDIVNVVEWRRSIDSEERWFLLVKRPEKGLLAGLDEFPTMSNVSDPDSKRHSAEGPVEVLSSVLASPVRRSSLAAKTDEECVESSDSDVRISQVKRVGDVLHIFSHVRKTYRSQWVLLEGGCSPPPVSTKSSERMSRNKTTKGKQKKAESTDVTPVSGEARWVSIDQVDHANISTGMAKVWALAQSL</sequence>
<evidence type="ECO:0000256" key="10">
    <source>
        <dbReference type="ARBA" id="ARBA00023004"/>
    </source>
</evidence>
<keyword evidence="10" id="KW-0408">Iron</keyword>
<dbReference type="OrthoDB" id="10248838at2759"/>
<keyword evidence="7" id="KW-0479">Metal-binding</keyword>
<evidence type="ECO:0000256" key="6">
    <source>
        <dbReference type="ARBA" id="ARBA00022485"/>
    </source>
</evidence>
<keyword evidence="11" id="KW-0411">Iron-sulfur</keyword>
<dbReference type="CDD" id="cd00056">
    <property type="entry name" value="ENDO3c"/>
    <property type="match status" value="1"/>
</dbReference>
<feature type="domain" description="HhH-GPD" evidence="15">
    <location>
        <begin position="122"/>
        <end position="294"/>
    </location>
</feature>
<evidence type="ECO:0000256" key="4">
    <source>
        <dbReference type="ARBA" id="ARBA00012045"/>
    </source>
</evidence>
<keyword evidence="17" id="KW-1185">Reference proteome</keyword>